<dbReference type="EMBL" id="FWXV01000001">
    <property type="protein sequence ID" value="SMC52747.1"/>
    <property type="molecule type" value="Genomic_DNA"/>
</dbReference>
<dbReference type="RefSeq" id="WP_084424297.1">
    <property type="nucleotide sequence ID" value="NZ_FWXV01000001.1"/>
</dbReference>
<evidence type="ECO:0000313" key="2">
    <source>
        <dbReference type="Proteomes" id="UP000192674"/>
    </source>
</evidence>
<name>A0A1Y5WV07_KIBAR</name>
<protein>
    <submittedName>
        <fullName evidence="1">Uncharacterized protein</fullName>
    </submittedName>
</protein>
<dbReference type="Proteomes" id="UP000192674">
    <property type="component" value="Unassembled WGS sequence"/>
</dbReference>
<accession>A0A1Y5WV07</accession>
<dbReference type="OrthoDB" id="3668204at2"/>
<keyword evidence="2" id="KW-1185">Reference proteome</keyword>
<gene>
    <name evidence="1" type="ORF">SAMN05661093_00376</name>
</gene>
<evidence type="ECO:0000313" key="1">
    <source>
        <dbReference type="EMBL" id="SMC52747.1"/>
    </source>
</evidence>
<organism evidence="1 2">
    <name type="scientific">Kibdelosporangium aridum</name>
    <dbReference type="NCBI Taxonomy" id="2030"/>
    <lineage>
        <taxon>Bacteria</taxon>
        <taxon>Bacillati</taxon>
        <taxon>Actinomycetota</taxon>
        <taxon>Actinomycetes</taxon>
        <taxon>Pseudonocardiales</taxon>
        <taxon>Pseudonocardiaceae</taxon>
        <taxon>Kibdelosporangium</taxon>
    </lineage>
</organism>
<proteinExistence type="predicted"/>
<reference evidence="1 2" key="1">
    <citation type="submission" date="2017-04" db="EMBL/GenBank/DDBJ databases">
        <authorList>
            <person name="Afonso C.L."/>
            <person name="Miller P.J."/>
            <person name="Scott M.A."/>
            <person name="Spackman E."/>
            <person name="Goraichik I."/>
            <person name="Dimitrov K.M."/>
            <person name="Suarez D.L."/>
            <person name="Swayne D.E."/>
        </authorList>
    </citation>
    <scope>NUCLEOTIDE SEQUENCE [LARGE SCALE GENOMIC DNA]</scope>
    <source>
        <strain evidence="1 2">DSM 43828</strain>
    </source>
</reference>
<dbReference type="AlphaFoldDB" id="A0A1Y5WV07"/>
<sequence length="252" mass="27635">MTVVLSARKHWCRPGEPILFMWNSKLDKPKFEVEGLEPNGDPKRNVLTKAVRAVGKGALAATLYTADAIMSADNNYSDDGNDRDNGPDFLDILIFGPGPECMAVRAVQPWRKKQLPGWEDIRGSWVLTPQRLAWLVESEVVRKLAKVEEKGKPGLTGNLVRATAGVVVDVATAFADEFPAGKPVEFPELEAGVEIPWEAFRSVDVLFDQARPLPEHQHCYLQVVLADGSGLRLSLGRGPVVADLARKWISGG</sequence>